<protein>
    <submittedName>
        <fullName evidence="2">Uncharacterized protein</fullName>
    </submittedName>
</protein>
<keyword evidence="3" id="KW-1185">Reference proteome</keyword>
<organism evidence="2 3">
    <name type="scientific">Ampelomyces quisqualis</name>
    <name type="common">Powdery mildew agent</name>
    <dbReference type="NCBI Taxonomy" id="50730"/>
    <lineage>
        <taxon>Eukaryota</taxon>
        <taxon>Fungi</taxon>
        <taxon>Dikarya</taxon>
        <taxon>Ascomycota</taxon>
        <taxon>Pezizomycotina</taxon>
        <taxon>Dothideomycetes</taxon>
        <taxon>Pleosporomycetidae</taxon>
        <taxon>Pleosporales</taxon>
        <taxon>Pleosporineae</taxon>
        <taxon>Phaeosphaeriaceae</taxon>
        <taxon>Ampelomyces</taxon>
    </lineage>
</organism>
<evidence type="ECO:0000256" key="1">
    <source>
        <dbReference type="SAM" id="MobiDB-lite"/>
    </source>
</evidence>
<dbReference type="AlphaFoldDB" id="A0A6A5QWG2"/>
<dbReference type="EMBL" id="ML979133">
    <property type="protein sequence ID" value="KAF1919170.1"/>
    <property type="molecule type" value="Genomic_DNA"/>
</dbReference>
<dbReference type="Proteomes" id="UP000800096">
    <property type="component" value="Unassembled WGS sequence"/>
</dbReference>
<feature type="region of interest" description="Disordered" evidence="1">
    <location>
        <begin position="1"/>
        <end position="39"/>
    </location>
</feature>
<gene>
    <name evidence="2" type="ORF">BDU57DRAFT_536181</name>
</gene>
<reference evidence="2" key="1">
    <citation type="journal article" date="2020" name="Stud. Mycol.">
        <title>101 Dothideomycetes genomes: a test case for predicting lifestyles and emergence of pathogens.</title>
        <authorList>
            <person name="Haridas S."/>
            <person name="Albert R."/>
            <person name="Binder M."/>
            <person name="Bloem J."/>
            <person name="Labutti K."/>
            <person name="Salamov A."/>
            <person name="Andreopoulos B."/>
            <person name="Baker S."/>
            <person name="Barry K."/>
            <person name="Bills G."/>
            <person name="Bluhm B."/>
            <person name="Cannon C."/>
            <person name="Castanera R."/>
            <person name="Culley D."/>
            <person name="Daum C."/>
            <person name="Ezra D."/>
            <person name="Gonzalez J."/>
            <person name="Henrissat B."/>
            <person name="Kuo A."/>
            <person name="Liang C."/>
            <person name="Lipzen A."/>
            <person name="Lutzoni F."/>
            <person name="Magnuson J."/>
            <person name="Mondo S."/>
            <person name="Nolan M."/>
            <person name="Ohm R."/>
            <person name="Pangilinan J."/>
            <person name="Park H.-J."/>
            <person name="Ramirez L."/>
            <person name="Alfaro M."/>
            <person name="Sun H."/>
            <person name="Tritt A."/>
            <person name="Yoshinaga Y."/>
            <person name="Zwiers L.-H."/>
            <person name="Turgeon B."/>
            <person name="Goodwin S."/>
            <person name="Spatafora J."/>
            <person name="Crous P."/>
            <person name="Grigoriev I."/>
        </authorList>
    </citation>
    <scope>NUCLEOTIDE SEQUENCE</scope>
    <source>
        <strain evidence="2">HMLAC05119</strain>
    </source>
</reference>
<sequence length="113" mass="12112">MVPNEMPPSSENSDGTDDVEEPDIKKRSGNTFVLTGDDPGSQNGVGLDYLLAQNKAQLGDNKVIFNIKVFGKDVPSLLFWVADSPEQGPSVLPGKSPDSHMKSRSVSHSDNGK</sequence>
<name>A0A6A5QWG2_AMPQU</name>
<feature type="region of interest" description="Disordered" evidence="1">
    <location>
        <begin position="84"/>
        <end position="113"/>
    </location>
</feature>
<accession>A0A6A5QWG2</accession>
<proteinExistence type="predicted"/>
<feature type="compositionally biased region" description="Polar residues" evidence="1">
    <location>
        <begin position="104"/>
        <end position="113"/>
    </location>
</feature>
<evidence type="ECO:0000313" key="3">
    <source>
        <dbReference type="Proteomes" id="UP000800096"/>
    </source>
</evidence>
<evidence type="ECO:0000313" key="2">
    <source>
        <dbReference type="EMBL" id="KAF1919170.1"/>
    </source>
</evidence>